<accession>A0A0R1GWI7</accession>
<dbReference type="PATRIC" id="fig|1423722.3.peg.378"/>
<evidence type="ECO:0008006" key="4">
    <source>
        <dbReference type="Google" id="ProtNLM"/>
    </source>
</evidence>
<dbReference type="AlphaFoldDB" id="A0A0R1GWI7"/>
<protein>
    <recommendedName>
        <fullName evidence="4">SHOCT domain-containing protein</fullName>
    </recommendedName>
</protein>
<evidence type="ECO:0000313" key="2">
    <source>
        <dbReference type="EMBL" id="KRK38684.1"/>
    </source>
</evidence>
<keyword evidence="1" id="KW-0472">Membrane</keyword>
<keyword evidence="3" id="KW-1185">Reference proteome</keyword>
<sequence>MQFNRQIELIGIRHYRVYNTVKEGEIMCGNRFGYWGTHMMNSFGNGPSWWLLATFIILIIVLLGVLFSRGKQPRSLQNRPLDIIDELYAEGHIKKDEYLERKETLQK</sequence>
<dbReference type="Proteomes" id="UP000050909">
    <property type="component" value="Unassembled WGS sequence"/>
</dbReference>
<proteinExistence type="predicted"/>
<keyword evidence="1" id="KW-1133">Transmembrane helix</keyword>
<dbReference type="EMBL" id="AZCV01000001">
    <property type="protein sequence ID" value="KRK38684.1"/>
    <property type="molecule type" value="Genomic_DNA"/>
</dbReference>
<name>A0A0R1GWI7_9LACO</name>
<feature type="transmembrane region" description="Helical" evidence="1">
    <location>
        <begin position="49"/>
        <end position="67"/>
    </location>
</feature>
<evidence type="ECO:0000256" key="1">
    <source>
        <dbReference type="SAM" id="Phobius"/>
    </source>
</evidence>
<reference evidence="2 3" key="1">
    <citation type="journal article" date="2015" name="Genome Announc.">
        <title>Expanding the biotechnology potential of lactobacilli through comparative genomics of 213 strains and associated genera.</title>
        <authorList>
            <person name="Sun Z."/>
            <person name="Harris H.M."/>
            <person name="McCann A."/>
            <person name="Guo C."/>
            <person name="Argimon S."/>
            <person name="Zhang W."/>
            <person name="Yang X."/>
            <person name="Jeffery I.B."/>
            <person name="Cooney J.C."/>
            <person name="Kagawa T.F."/>
            <person name="Liu W."/>
            <person name="Song Y."/>
            <person name="Salvetti E."/>
            <person name="Wrobel A."/>
            <person name="Rasinkangas P."/>
            <person name="Parkhill J."/>
            <person name="Rea M.C."/>
            <person name="O'Sullivan O."/>
            <person name="Ritari J."/>
            <person name="Douillard F.P."/>
            <person name="Paul Ross R."/>
            <person name="Yang R."/>
            <person name="Briner A.E."/>
            <person name="Felis G.E."/>
            <person name="de Vos W.M."/>
            <person name="Barrangou R."/>
            <person name="Klaenhammer T.R."/>
            <person name="Caufield P.W."/>
            <person name="Cui Y."/>
            <person name="Zhang H."/>
            <person name="O'Toole P.W."/>
        </authorList>
    </citation>
    <scope>NUCLEOTIDE SEQUENCE [LARGE SCALE GENOMIC DNA]</scope>
    <source>
        <strain evidence="2 3">DSM 20534</strain>
    </source>
</reference>
<evidence type="ECO:0000313" key="3">
    <source>
        <dbReference type="Proteomes" id="UP000050909"/>
    </source>
</evidence>
<organism evidence="2 3">
    <name type="scientific">Amylolactobacillus amylotrophicus DSM 20534</name>
    <dbReference type="NCBI Taxonomy" id="1423722"/>
    <lineage>
        <taxon>Bacteria</taxon>
        <taxon>Bacillati</taxon>
        <taxon>Bacillota</taxon>
        <taxon>Bacilli</taxon>
        <taxon>Lactobacillales</taxon>
        <taxon>Lactobacillaceae</taxon>
        <taxon>Amylolactobacillus</taxon>
    </lineage>
</organism>
<keyword evidence="1" id="KW-0812">Transmembrane</keyword>
<gene>
    <name evidence="2" type="ORF">FC62_GL000372</name>
</gene>
<comment type="caution">
    <text evidence="2">The sequence shown here is derived from an EMBL/GenBank/DDBJ whole genome shotgun (WGS) entry which is preliminary data.</text>
</comment>